<name>A0A368Q1U1_SETIT</name>
<reference evidence="1" key="2">
    <citation type="submission" date="2015-07" db="EMBL/GenBank/DDBJ databases">
        <authorList>
            <person name="Noorani M."/>
        </authorList>
    </citation>
    <scope>NUCLEOTIDE SEQUENCE</scope>
    <source>
        <strain evidence="1">Yugu1</strain>
    </source>
</reference>
<protein>
    <submittedName>
        <fullName evidence="1">Uncharacterized protein</fullName>
    </submittedName>
</protein>
<reference evidence="1" key="1">
    <citation type="journal article" date="2012" name="Nat. Biotechnol.">
        <title>Reference genome sequence of the model plant Setaria.</title>
        <authorList>
            <person name="Bennetzen J.L."/>
            <person name="Schmutz J."/>
            <person name="Wang H."/>
            <person name="Percifield R."/>
            <person name="Hawkins J."/>
            <person name="Pontaroli A.C."/>
            <person name="Estep M."/>
            <person name="Feng L."/>
            <person name="Vaughn J.N."/>
            <person name="Grimwood J."/>
            <person name="Jenkins J."/>
            <person name="Barry K."/>
            <person name="Lindquist E."/>
            <person name="Hellsten U."/>
            <person name="Deshpande S."/>
            <person name="Wang X."/>
            <person name="Wu X."/>
            <person name="Mitros T."/>
            <person name="Triplett J."/>
            <person name="Yang X."/>
            <person name="Ye C.Y."/>
            <person name="Mauro-Herrera M."/>
            <person name="Wang L."/>
            <person name="Li P."/>
            <person name="Sharma M."/>
            <person name="Sharma R."/>
            <person name="Ronald P.C."/>
            <person name="Panaud O."/>
            <person name="Kellogg E.A."/>
            <person name="Brutnell T.P."/>
            <person name="Doust A.N."/>
            <person name="Tuskan G.A."/>
            <person name="Rokhsar D."/>
            <person name="Devos K.M."/>
        </authorList>
    </citation>
    <scope>NUCLEOTIDE SEQUENCE [LARGE SCALE GENOMIC DNA]</scope>
    <source>
        <strain evidence="1">Yugu1</strain>
    </source>
</reference>
<dbReference type="EMBL" id="CM003529">
    <property type="protein sequence ID" value="RCV11803.1"/>
    <property type="molecule type" value="Genomic_DNA"/>
</dbReference>
<accession>A0A368Q1U1</accession>
<proteinExistence type="predicted"/>
<gene>
    <name evidence="1" type="ORF">SETIT_2G215800v2</name>
</gene>
<evidence type="ECO:0000313" key="1">
    <source>
        <dbReference type="EMBL" id="RCV11803.1"/>
    </source>
</evidence>
<dbReference type="AlphaFoldDB" id="A0A368Q1U1"/>
<organism evidence="1">
    <name type="scientific">Setaria italica</name>
    <name type="common">Foxtail millet</name>
    <name type="synonym">Panicum italicum</name>
    <dbReference type="NCBI Taxonomy" id="4555"/>
    <lineage>
        <taxon>Eukaryota</taxon>
        <taxon>Viridiplantae</taxon>
        <taxon>Streptophyta</taxon>
        <taxon>Embryophyta</taxon>
        <taxon>Tracheophyta</taxon>
        <taxon>Spermatophyta</taxon>
        <taxon>Magnoliopsida</taxon>
        <taxon>Liliopsida</taxon>
        <taxon>Poales</taxon>
        <taxon>Poaceae</taxon>
        <taxon>PACMAD clade</taxon>
        <taxon>Panicoideae</taxon>
        <taxon>Panicodae</taxon>
        <taxon>Paniceae</taxon>
        <taxon>Cenchrinae</taxon>
        <taxon>Setaria</taxon>
    </lineage>
</organism>
<sequence>MSRCKFIFCYACGLPTGRQMGMEVGAELCHCHNTFQAVQEHAHEHQ</sequence>